<comment type="caution">
    <text evidence="1">The sequence shown here is derived from an EMBL/GenBank/DDBJ whole genome shotgun (WGS) entry which is preliminary data.</text>
</comment>
<evidence type="ECO:0000313" key="2">
    <source>
        <dbReference type="Proteomes" id="UP000194632"/>
    </source>
</evidence>
<dbReference type="InterPro" id="IPR011989">
    <property type="entry name" value="ARM-like"/>
</dbReference>
<keyword evidence="2" id="KW-1185">Reference proteome</keyword>
<dbReference type="EMBL" id="NGFO01000040">
    <property type="protein sequence ID" value="OUC76136.1"/>
    <property type="molecule type" value="Genomic_DNA"/>
</dbReference>
<name>A0A243Q478_9ACTN</name>
<protein>
    <recommendedName>
        <fullName evidence="3">HEAT repeat domain-containing protein</fullName>
    </recommendedName>
</protein>
<dbReference type="Proteomes" id="UP000194632">
    <property type="component" value="Unassembled WGS sequence"/>
</dbReference>
<evidence type="ECO:0008006" key="3">
    <source>
        <dbReference type="Google" id="ProtNLM"/>
    </source>
</evidence>
<organism evidence="1 2">
    <name type="scientific">Gordonia lacunae</name>
    <dbReference type="NCBI Taxonomy" id="417102"/>
    <lineage>
        <taxon>Bacteria</taxon>
        <taxon>Bacillati</taxon>
        <taxon>Actinomycetota</taxon>
        <taxon>Actinomycetes</taxon>
        <taxon>Mycobacteriales</taxon>
        <taxon>Gordoniaceae</taxon>
        <taxon>Gordonia</taxon>
    </lineage>
</organism>
<proteinExistence type="predicted"/>
<dbReference type="Gene3D" id="1.25.10.10">
    <property type="entry name" value="Leucine-rich Repeat Variant"/>
    <property type="match status" value="1"/>
</dbReference>
<gene>
    <name evidence="1" type="ORF">CA982_23455</name>
</gene>
<sequence>MDRIPARYRDGENGFDRRLMQELAAVGVRCYTINSLVGTRQRPQAIPVFIDWLTHLEERVPGPESRHRQALRANLVSCLYSAAPSLRGRADVINLIIDQLTWQPPLPGPAPDIAGYVLKRIATKRDFARIADLIEELPPEVPRGSLIEYMGKVKTPAAREIALRYLDTEWTFFSIRALAAMKATGVRDRVAPYLHDANGMVRTQARKALQRLPE</sequence>
<dbReference type="AlphaFoldDB" id="A0A243Q478"/>
<evidence type="ECO:0000313" key="1">
    <source>
        <dbReference type="EMBL" id="OUC76136.1"/>
    </source>
</evidence>
<dbReference type="STRING" id="417102.CA982_23455"/>
<reference evidence="1 2" key="1">
    <citation type="submission" date="2017-05" db="EMBL/GenBank/DDBJ databases">
        <title>Biotechnological potential of actinobacteria isolated from South African environments.</title>
        <authorList>
            <person name="Le Roes-Hill M."/>
            <person name="Prins A."/>
            <person name="Durrell K.A."/>
        </authorList>
    </citation>
    <scope>NUCLEOTIDE SEQUENCE [LARGE SCALE GENOMIC DNA]</scope>
    <source>
        <strain evidence="1">BS2</strain>
    </source>
</reference>
<accession>A0A243Q478</accession>